<reference evidence="6" key="1">
    <citation type="submission" date="2020-10" db="EMBL/GenBank/DDBJ databases">
        <title>Phylogeny of dyella-like bacteria.</title>
        <authorList>
            <person name="Fu J."/>
        </authorList>
    </citation>
    <scope>NUCLEOTIDE SEQUENCE</scope>
    <source>
        <strain evidence="6">DHOC52</strain>
    </source>
</reference>
<keyword evidence="1" id="KW-0808">Transferase</keyword>
<dbReference type="PANTHER" id="PTHR44329">
    <property type="entry name" value="SERINE/THREONINE-PROTEIN KINASE TNNI3K-RELATED"/>
    <property type="match status" value="1"/>
</dbReference>
<dbReference type="RefSeq" id="WP_204681213.1">
    <property type="nucleotide sequence ID" value="NZ_BSNR01000001.1"/>
</dbReference>
<dbReference type="PANTHER" id="PTHR44329:SF288">
    <property type="entry name" value="MITOGEN-ACTIVATED PROTEIN KINASE KINASE KINASE 20"/>
    <property type="match status" value="1"/>
</dbReference>
<keyword evidence="7" id="KW-1185">Reference proteome</keyword>
<dbReference type="EMBL" id="JADIKE010000035">
    <property type="protein sequence ID" value="MBM7125647.1"/>
    <property type="molecule type" value="Genomic_DNA"/>
</dbReference>
<keyword evidence="3 6" id="KW-0418">Kinase</keyword>
<evidence type="ECO:0000256" key="1">
    <source>
        <dbReference type="ARBA" id="ARBA00022679"/>
    </source>
</evidence>
<evidence type="ECO:0000313" key="6">
    <source>
        <dbReference type="EMBL" id="MBM7125647.1"/>
    </source>
</evidence>
<dbReference type="InterPro" id="IPR051681">
    <property type="entry name" value="Ser/Thr_Kinases-Pseudokinases"/>
</dbReference>
<dbReference type="GO" id="GO:0016301">
    <property type="term" value="F:kinase activity"/>
    <property type="evidence" value="ECO:0007669"/>
    <property type="project" value="UniProtKB-KW"/>
</dbReference>
<dbReference type="Proteomes" id="UP001430149">
    <property type="component" value="Unassembled WGS sequence"/>
</dbReference>
<proteinExistence type="predicted"/>
<organism evidence="6 7">
    <name type="scientific">Dyella flava</name>
    <dbReference type="NCBI Taxonomy" id="1920170"/>
    <lineage>
        <taxon>Bacteria</taxon>
        <taxon>Pseudomonadati</taxon>
        <taxon>Pseudomonadota</taxon>
        <taxon>Gammaproteobacteria</taxon>
        <taxon>Lysobacterales</taxon>
        <taxon>Rhodanobacteraceae</taxon>
        <taxon>Dyella</taxon>
    </lineage>
</organism>
<dbReference type="Gene3D" id="1.10.510.10">
    <property type="entry name" value="Transferase(Phosphotransferase) domain 1"/>
    <property type="match status" value="1"/>
</dbReference>
<dbReference type="SUPFAM" id="SSF56112">
    <property type="entry name" value="Protein kinase-like (PK-like)"/>
    <property type="match status" value="1"/>
</dbReference>
<dbReference type="PROSITE" id="PS50011">
    <property type="entry name" value="PROTEIN_KINASE_DOM"/>
    <property type="match status" value="1"/>
</dbReference>
<evidence type="ECO:0000313" key="7">
    <source>
        <dbReference type="Proteomes" id="UP001430149"/>
    </source>
</evidence>
<accession>A0ABS2K344</accession>
<gene>
    <name evidence="6" type="ORF">ISP19_09665</name>
</gene>
<sequence>MLPTRYVANQQNRIPGGFGSVRPVHDEYLDRSVLFKSMHVPEENAQLEKEIRGLSSVRSRHIIDIYDVIYDTHGNVVGIIIEQLTGRDYLGFHTEAVGDPVKYLTLIYQIAVALKDLHGAGIVHRDIKLENMKESSAGILKVFDFGISCAGTDYHTTQNRGTLVYAAPELYQAGVKITPAMDIYALGVCCWTLASSQLPEILLKRPPQTSGRASSLQSLFGTTINPAVLAVLDNCLHPDPSGRPSAVEICELLERHLLKGAHRGLFVQGSETIYELSAEKPNVGIKIGTLGDLRVAYDGLSFRVAAVSGAVYINNVPAQSGAILHDACVLTYGTPDLGSSRQWVTFISSKPELVL</sequence>
<evidence type="ECO:0000256" key="2">
    <source>
        <dbReference type="ARBA" id="ARBA00022741"/>
    </source>
</evidence>
<evidence type="ECO:0000256" key="3">
    <source>
        <dbReference type="ARBA" id="ARBA00022777"/>
    </source>
</evidence>
<evidence type="ECO:0000256" key="4">
    <source>
        <dbReference type="ARBA" id="ARBA00022840"/>
    </source>
</evidence>
<name>A0ABS2K344_9GAMM</name>
<comment type="caution">
    <text evidence="6">The sequence shown here is derived from an EMBL/GenBank/DDBJ whole genome shotgun (WGS) entry which is preliminary data.</text>
</comment>
<keyword evidence="4" id="KW-0067">ATP-binding</keyword>
<dbReference type="SMART" id="SM00220">
    <property type="entry name" value="S_TKc"/>
    <property type="match status" value="1"/>
</dbReference>
<dbReference type="InterPro" id="IPR011009">
    <property type="entry name" value="Kinase-like_dom_sf"/>
</dbReference>
<dbReference type="Pfam" id="PF00069">
    <property type="entry name" value="Pkinase"/>
    <property type="match status" value="1"/>
</dbReference>
<keyword evidence="2" id="KW-0547">Nucleotide-binding</keyword>
<dbReference type="InterPro" id="IPR000719">
    <property type="entry name" value="Prot_kinase_dom"/>
</dbReference>
<feature type="domain" description="Protein kinase" evidence="5">
    <location>
        <begin position="7"/>
        <end position="259"/>
    </location>
</feature>
<evidence type="ECO:0000259" key="5">
    <source>
        <dbReference type="PROSITE" id="PS50011"/>
    </source>
</evidence>
<protein>
    <submittedName>
        <fullName evidence="6">Protein kinase</fullName>
    </submittedName>
</protein>